<keyword evidence="5" id="KW-1185">Reference proteome</keyword>
<dbReference type="OrthoDB" id="6767642at2759"/>
<comment type="caution">
    <text evidence="4">The sequence shown here is derived from an EMBL/GenBank/DDBJ whole genome shotgun (WGS) entry which is preliminary data.</text>
</comment>
<sequence length="276" mass="30960">MPRRKVIVSRKLSAKKRKTWDVDHMKRAVRAVREKKMGALKAAKTFGVSRTTVQRLAKMDHLSVEEAVQIKLGRGTVLTPELEEPLVRYILVMESKFYGFTRKDVKQVDFLAAEIEKGKEHCTAENDFAESTPGTSQSDLEPPSLDNVPPGPCVPTLKKKTTNRGRKASQAAVITSSPYKDELLLSIANKTKHEIKSVKKKVFSQSTKNTSSITSKENKKQRSLGESESDDDETELVLADDDLDMDDMPGQKEPDDLDAKCIFCESRFSEDRKGEL</sequence>
<feature type="domain" description="HTH psq-type" evidence="3">
    <location>
        <begin position="23"/>
        <end position="55"/>
    </location>
</feature>
<proteinExistence type="predicted"/>
<dbReference type="AlphaFoldDB" id="A0A9P0P4B4"/>
<feature type="region of interest" description="Disordered" evidence="2">
    <location>
        <begin position="198"/>
        <end position="234"/>
    </location>
</feature>
<dbReference type="Proteomes" id="UP001152888">
    <property type="component" value="Unassembled WGS sequence"/>
</dbReference>
<evidence type="ECO:0000313" key="5">
    <source>
        <dbReference type="Proteomes" id="UP001152888"/>
    </source>
</evidence>
<accession>A0A9P0P4B4</accession>
<dbReference type="GO" id="GO:0003677">
    <property type="term" value="F:DNA binding"/>
    <property type="evidence" value="ECO:0007669"/>
    <property type="project" value="InterPro"/>
</dbReference>
<reference evidence="4" key="1">
    <citation type="submission" date="2022-03" db="EMBL/GenBank/DDBJ databases">
        <authorList>
            <person name="Sayadi A."/>
        </authorList>
    </citation>
    <scope>NUCLEOTIDE SEQUENCE</scope>
</reference>
<evidence type="ECO:0000256" key="1">
    <source>
        <dbReference type="ARBA" id="ARBA00004123"/>
    </source>
</evidence>
<evidence type="ECO:0000259" key="3">
    <source>
        <dbReference type="Pfam" id="PF05225"/>
    </source>
</evidence>
<dbReference type="InterPro" id="IPR007889">
    <property type="entry name" value="HTH_Psq"/>
</dbReference>
<feature type="compositionally biased region" description="Polar residues" evidence="2">
    <location>
        <begin position="203"/>
        <end position="215"/>
    </location>
</feature>
<dbReference type="Pfam" id="PF05225">
    <property type="entry name" value="HTH_psq"/>
    <property type="match status" value="1"/>
</dbReference>
<dbReference type="EMBL" id="CAKOFQ010006720">
    <property type="protein sequence ID" value="CAH1964872.1"/>
    <property type="molecule type" value="Genomic_DNA"/>
</dbReference>
<dbReference type="InterPro" id="IPR009057">
    <property type="entry name" value="Homeodomain-like_sf"/>
</dbReference>
<name>A0A9P0P4B4_ACAOB</name>
<dbReference type="Gene3D" id="1.10.10.60">
    <property type="entry name" value="Homeodomain-like"/>
    <property type="match status" value="1"/>
</dbReference>
<organism evidence="4 5">
    <name type="scientific">Acanthoscelides obtectus</name>
    <name type="common">Bean weevil</name>
    <name type="synonym">Bruchus obtectus</name>
    <dbReference type="NCBI Taxonomy" id="200917"/>
    <lineage>
        <taxon>Eukaryota</taxon>
        <taxon>Metazoa</taxon>
        <taxon>Ecdysozoa</taxon>
        <taxon>Arthropoda</taxon>
        <taxon>Hexapoda</taxon>
        <taxon>Insecta</taxon>
        <taxon>Pterygota</taxon>
        <taxon>Neoptera</taxon>
        <taxon>Endopterygota</taxon>
        <taxon>Coleoptera</taxon>
        <taxon>Polyphaga</taxon>
        <taxon>Cucujiformia</taxon>
        <taxon>Chrysomeloidea</taxon>
        <taxon>Chrysomelidae</taxon>
        <taxon>Bruchinae</taxon>
        <taxon>Bruchini</taxon>
        <taxon>Acanthoscelides</taxon>
    </lineage>
</organism>
<protein>
    <recommendedName>
        <fullName evidence="3">HTH psq-type domain-containing protein</fullName>
    </recommendedName>
</protein>
<evidence type="ECO:0000313" key="4">
    <source>
        <dbReference type="EMBL" id="CAH1964872.1"/>
    </source>
</evidence>
<feature type="compositionally biased region" description="Basic residues" evidence="2">
    <location>
        <begin position="157"/>
        <end position="167"/>
    </location>
</feature>
<evidence type="ECO:0000256" key="2">
    <source>
        <dbReference type="SAM" id="MobiDB-lite"/>
    </source>
</evidence>
<dbReference type="GO" id="GO:0005634">
    <property type="term" value="C:nucleus"/>
    <property type="evidence" value="ECO:0007669"/>
    <property type="project" value="UniProtKB-SubCell"/>
</dbReference>
<feature type="compositionally biased region" description="Basic and acidic residues" evidence="2">
    <location>
        <begin position="216"/>
        <end position="225"/>
    </location>
</feature>
<dbReference type="SUPFAM" id="SSF46689">
    <property type="entry name" value="Homeodomain-like"/>
    <property type="match status" value="1"/>
</dbReference>
<gene>
    <name evidence="4" type="ORF">ACAOBT_LOCUS6051</name>
</gene>
<comment type="subcellular location">
    <subcellularLocation>
        <location evidence="1">Nucleus</location>
    </subcellularLocation>
</comment>
<feature type="region of interest" description="Disordered" evidence="2">
    <location>
        <begin position="122"/>
        <end position="171"/>
    </location>
</feature>